<dbReference type="AlphaFoldDB" id="A0A9W6LCD7"/>
<reference evidence="1" key="1">
    <citation type="submission" date="2022-12" db="EMBL/GenBank/DDBJ databases">
        <title>Reference genome sequencing for broad-spectrum identification of bacterial and archaeal isolates by mass spectrometry.</title>
        <authorList>
            <person name="Sekiguchi Y."/>
            <person name="Tourlousse D.M."/>
        </authorList>
    </citation>
    <scope>NUCLEOTIDE SEQUENCE</scope>
    <source>
        <strain evidence="1">H2</strain>
    </source>
</reference>
<comment type="caution">
    <text evidence="1">The sequence shown here is derived from an EMBL/GenBank/DDBJ whole genome shotgun (WGS) entry which is preliminary data.</text>
</comment>
<evidence type="ECO:0008006" key="3">
    <source>
        <dbReference type="Google" id="ProtNLM"/>
    </source>
</evidence>
<protein>
    <recommendedName>
        <fullName evidence="3">Transposase</fullName>
    </recommendedName>
</protein>
<proteinExistence type="predicted"/>
<name>A0A9W6LCD7_9BACT</name>
<sequence>MQTEATGYIAAAKAGMDEKTARKYVKSGKLPSEFLKEHNWRTRTDPFEAHWEEVREKLAESPGLEAKTHFEDLQRRFPGTFADGQLRTLQRRVKRWRALEVRRRKYFSRNYTPRRAGPVRLHTHGQARHHHREAAVRSPHLSLHTHLLKLGNRQYLLLRELRKPQ</sequence>
<keyword evidence="2" id="KW-1185">Reference proteome</keyword>
<organism evidence="1 2">
    <name type="scientific">Geobacter hydrogenophilus</name>
    <dbReference type="NCBI Taxonomy" id="40983"/>
    <lineage>
        <taxon>Bacteria</taxon>
        <taxon>Pseudomonadati</taxon>
        <taxon>Thermodesulfobacteriota</taxon>
        <taxon>Desulfuromonadia</taxon>
        <taxon>Geobacterales</taxon>
        <taxon>Geobacteraceae</taxon>
        <taxon>Geobacter</taxon>
    </lineage>
</organism>
<gene>
    <name evidence="1" type="ORF">GHYDROH2_23030</name>
</gene>
<dbReference type="Proteomes" id="UP001144352">
    <property type="component" value="Unassembled WGS sequence"/>
</dbReference>
<evidence type="ECO:0000313" key="1">
    <source>
        <dbReference type="EMBL" id="GLI38802.1"/>
    </source>
</evidence>
<accession>A0A9W6LCD7</accession>
<evidence type="ECO:0000313" key="2">
    <source>
        <dbReference type="Proteomes" id="UP001144352"/>
    </source>
</evidence>
<dbReference type="EMBL" id="BSDS01000002">
    <property type="protein sequence ID" value="GLI38802.1"/>
    <property type="molecule type" value="Genomic_DNA"/>
</dbReference>